<gene>
    <name evidence="1" type="ORF">HMPREF1563_3328</name>
</gene>
<accession>A0AAV3M0K3</accession>
<dbReference type="Proteomes" id="UP000022311">
    <property type="component" value="Unassembled WGS sequence"/>
</dbReference>
<reference evidence="1 2" key="1">
    <citation type="submission" date="2014-01" db="EMBL/GenBank/DDBJ databases">
        <authorList>
            <person name="Durkin A.S."/>
            <person name="McCorrison J."/>
            <person name="Torralba M."/>
            <person name="Gillis M."/>
            <person name="Haft D.H."/>
            <person name="Methe B."/>
            <person name="Sutton G."/>
            <person name="Nelson K.E."/>
        </authorList>
    </citation>
    <scope>NUCLEOTIDE SEQUENCE [LARGE SCALE GENOMIC DNA]</scope>
    <source>
        <strain evidence="1 2">205/92</strain>
    </source>
</reference>
<dbReference type="AlphaFoldDB" id="A0AAV3M0K3"/>
<evidence type="ECO:0008006" key="3">
    <source>
        <dbReference type="Google" id="ProtNLM"/>
    </source>
</evidence>
<evidence type="ECO:0000313" key="2">
    <source>
        <dbReference type="Proteomes" id="UP000022311"/>
    </source>
</evidence>
<dbReference type="RefSeq" id="WP_036964097.1">
    <property type="nucleotide sequence ID" value="NZ_JALD01000084.1"/>
</dbReference>
<evidence type="ECO:0000313" key="1">
    <source>
        <dbReference type="EMBL" id="EUD09174.1"/>
    </source>
</evidence>
<protein>
    <recommendedName>
        <fullName evidence="3">Helix-turn-helix domain-containing protein</fullName>
    </recommendedName>
</protein>
<proteinExistence type="predicted"/>
<comment type="caution">
    <text evidence="1">The sequence shown here is derived from an EMBL/GenBank/DDBJ whole genome shotgun (WGS) entry which is preliminary data.</text>
</comment>
<organism evidence="1 2">
    <name type="scientific">Providencia alcalifaciens 205/92</name>
    <dbReference type="NCBI Taxonomy" id="1256988"/>
    <lineage>
        <taxon>Bacteria</taxon>
        <taxon>Pseudomonadati</taxon>
        <taxon>Pseudomonadota</taxon>
        <taxon>Gammaproteobacteria</taxon>
        <taxon>Enterobacterales</taxon>
        <taxon>Morganellaceae</taxon>
        <taxon>Providencia</taxon>
    </lineage>
</organism>
<name>A0AAV3M0K3_9GAMM</name>
<sequence>MNLEALKTLDDICTPEEVKAKTGVGNSILNKLHKEKILVKVYLSERSYVYRRDEVNAYITSCWNNPEAAKEDIDMAFVNKNNPNHNKASVHVSN</sequence>
<dbReference type="EMBL" id="JALD01000084">
    <property type="protein sequence ID" value="EUD09174.1"/>
    <property type="molecule type" value="Genomic_DNA"/>
</dbReference>